<dbReference type="InterPro" id="IPR001368">
    <property type="entry name" value="TNFR/NGFR_Cys_rich_reg"/>
</dbReference>
<keyword evidence="3" id="KW-1133">Transmembrane helix</keyword>
<dbReference type="CTD" id="7293"/>
<feature type="repeat" description="TNFR-Cys" evidence="1">
    <location>
        <begin position="22"/>
        <end position="56"/>
    </location>
</feature>
<dbReference type="Ensembl" id="ENSCLAT00000015862.1">
    <property type="protein sequence ID" value="ENSCLAP00000015700.1"/>
    <property type="gene ID" value="ENSCLAG00000010791.1"/>
</dbReference>
<reference evidence="6" key="1">
    <citation type="submission" date="2025-08" db="UniProtKB">
        <authorList>
            <consortium name="Ensembl"/>
        </authorList>
    </citation>
    <scope>IDENTIFICATION</scope>
</reference>
<comment type="caution">
    <text evidence="1">Lacks conserved residue(s) required for the propagation of feature annotation.</text>
</comment>
<reference evidence="6" key="2">
    <citation type="submission" date="2025-09" db="UniProtKB">
        <authorList>
            <consortium name="Ensembl"/>
        </authorList>
    </citation>
    <scope>IDENTIFICATION</scope>
</reference>
<organism evidence="6 7">
    <name type="scientific">Chinchilla lanigera</name>
    <name type="common">Long-tailed chinchilla</name>
    <name type="synonym">Chinchilla villidera</name>
    <dbReference type="NCBI Taxonomy" id="34839"/>
    <lineage>
        <taxon>Eukaryota</taxon>
        <taxon>Metazoa</taxon>
        <taxon>Chordata</taxon>
        <taxon>Craniata</taxon>
        <taxon>Vertebrata</taxon>
        <taxon>Euteleostomi</taxon>
        <taxon>Mammalia</taxon>
        <taxon>Eutheria</taxon>
        <taxon>Euarchontoglires</taxon>
        <taxon>Glires</taxon>
        <taxon>Rodentia</taxon>
        <taxon>Hystricomorpha</taxon>
        <taxon>Chinchillidae</taxon>
        <taxon>Chinchilla</taxon>
    </lineage>
</organism>
<dbReference type="GeneTree" id="ENSGT00730000111452"/>
<protein>
    <submittedName>
        <fullName evidence="6">TNF receptor superfamily member 4</fullName>
    </submittedName>
</protein>
<dbReference type="SUPFAM" id="SSF57586">
    <property type="entry name" value="TNF receptor-like"/>
    <property type="match status" value="3"/>
</dbReference>
<proteinExistence type="predicted"/>
<sequence length="283" mass="30390">MCVGACALLLLGLVLSARAGHNCVGDTYYNGHMCCHDCQPGNRMVRRCKGTMDSVCRPCNPGFYNEAVNYEDCKPCTYCNRKSGSEVKQNCTATQDTVCHCRPGTQPLDGFKHGVDCTPCLPGYFSLGSNQACRPWTDCASAGKQTLKQGSSSSGAICEDRSPLATLLWETHGPTARPTKARPTMSQPTMAQPTMSKPTAAWPRTSQGPFMPPSEAPRGLVLAAILGLGLGLGLLVPMAVLLVLYLYQKTWMPPGAPKPPGGKSFRKPIQEEQADVYSTLAKI</sequence>
<feature type="domain" description="TNFR-Cys" evidence="5">
    <location>
        <begin position="22"/>
        <end position="56"/>
    </location>
</feature>
<keyword evidence="3" id="KW-0812">Transmembrane</keyword>
<feature type="chain" id="PRO_5034075755" evidence="4">
    <location>
        <begin position="20"/>
        <end position="283"/>
    </location>
</feature>
<feature type="signal peptide" evidence="4">
    <location>
        <begin position="1"/>
        <end position="19"/>
    </location>
</feature>
<name>A0A8C2VPR3_CHILA</name>
<dbReference type="OMA" id="MVSRCSR"/>
<dbReference type="CDD" id="cd13406">
    <property type="entry name" value="TNFRSF4"/>
    <property type="match status" value="1"/>
</dbReference>
<dbReference type="AlphaFoldDB" id="A0A8C2VPR3"/>
<evidence type="ECO:0000313" key="7">
    <source>
        <dbReference type="Proteomes" id="UP000694398"/>
    </source>
</evidence>
<dbReference type="GeneID" id="102028422"/>
<dbReference type="PANTHER" id="PTHR47881">
    <property type="entry name" value="TUMOR NECROSIS FACTOR RECEPTOR SUBFAMILY MEMBER 4"/>
    <property type="match status" value="1"/>
</dbReference>
<dbReference type="GO" id="GO:0005031">
    <property type="term" value="F:tumor necrosis factor receptor activity"/>
    <property type="evidence" value="ECO:0007669"/>
    <property type="project" value="InterPro"/>
</dbReference>
<keyword evidence="4" id="KW-0732">Signal</keyword>
<evidence type="ECO:0000259" key="5">
    <source>
        <dbReference type="PROSITE" id="PS50050"/>
    </source>
</evidence>
<feature type="repeat" description="TNFR-Cys" evidence="1">
    <location>
        <begin position="58"/>
        <end position="99"/>
    </location>
</feature>
<evidence type="ECO:0000256" key="1">
    <source>
        <dbReference type="PROSITE-ProRule" id="PRU00206"/>
    </source>
</evidence>
<dbReference type="OrthoDB" id="9950067at2759"/>
<dbReference type="GO" id="GO:0006954">
    <property type="term" value="P:inflammatory response"/>
    <property type="evidence" value="ECO:0007669"/>
    <property type="project" value="InterPro"/>
</dbReference>
<dbReference type="Pfam" id="PF00020">
    <property type="entry name" value="TNFR_c6"/>
    <property type="match status" value="1"/>
</dbReference>
<evidence type="ECO:0000313" key="6">
    <source>
        <dbReference type="Ensembl" id="ENSCLAP00000015700.1"/>
    </source>
</evidence>
<dbReference type="FunFam" id="2.10.50.10:FF:000038">
    <property type="entry name" value="Tumor necrosis factor receptor superfamily member 4"/>
    <property type="match status" value="1"/>
</dbReference>
<feature type="disulfide bond" evidence="1">
    <location>
        <begin position="35"/>
        <end position="48"/>
    </location>
</feature>
<dbReference type="PANTHER" id="PTHR47881:SF1">
    <property type="entry name" value="TUMOR NECROSIS FACTOR RECEPTOR SUPERFAMILY MEMBER 4"/>
    <property type="match status" value="1"/>
</dbReference>
<dbReference type="SMART" id="SM00208">
    <property type="entry name" value="TNFR"/>
    <property type="match status" value="3"/>
</dbReference>
<gene>
    <name evidence="6" type="primary">TNFRSF4</name>
</gene>
<accession>A0A8C2VPR3</accession>
<evidence type="ECO:0000256" key="2">
    <source>
        <dbReference type="SAM" id="MobiDB-lite"/>
    </source>
</evidence>
<keyword evidence="1" id="KW-1015">Disulfide bond</keyword>
<dbReference type="PROSITE" id="PS50050">
    <property type="entry name" value="TNFR_NGFR_2"/>
    <property type="match status" value="2"/>
</dbReference>
<keyword evidence="3" id="KW-0472">Membrane</keyword>
<feature type="domain" description="TNFR-Cys" evidence="5">
    <location>
        <begin position="58"/>
        <end position="99"/>
    </location>
</feature>
<dbReference type="InterPro" id="IPR020445">
    <property type="entry name" value="TNFR_4"/>
</dbReference>
<dbReference type="GO" id="GO:0009897">
    <property type="term" value="C:external side of plasma membrane"/>
    <property type="evidence" value="ECO:0007669"/>
    <property type="project" value="TreeGrafter"/>
</dbReference>
<evidence type="ECO:0000256" key="4">
    <source>
        <dbReference type="SAM" id="SignalP"/>
    </source>
</evidence>
<dbReference type="Proteomes" id="UP000694398">
    <property type="component" value="Unassembled WGS sequence"/>
</dbReference>
<dbReference type="PROSITE" id="PS00652">
    <property type="entry name" value="TNFR_NGFR_1"/>
    <property type="match status" value="1"/>
</dbReference>
<feature type="disulfide bond" evidence="1">
    <location>
        <begin position="38"/>
        <end position="56"/>
    </location>
</feature>
<feature type="transmembrane region" description="Helical" evidence="3">
    <location>
        <begin position="220"/>
        <end position="247"/>
    </location>
</feature>
<dbReference type="SMART" id="SM01411">
    <property type="entry name" value="Ephrin_rec_like"/>
    <property type="match status" value="2"/>
</dbReference>
<dbReference type="RefSeq" id="XP_005404304.1">
    <property type="nucleotide sequence ID" value="XM_005404247.2"/>
</dbReference>
<dbReference type="Gene3D" id="2.10.50.10">
    <property type="entry name" value="Tumor Necrosis Factor Receptor, subunit A, domain 2"/>
    <property type="match status" value="2"/>
</dbReference>
<evidence type="ECO:0000256" key="3">
    <source>
        <dbReference type="SAM" id="Phobius"/>
    </source>
</evidence>
<feature type="region of interest" description="Disordered" evidence="2">
    <location>
        <begin position="174"/>
        <end position="212"/>
    </location>
</feature>
<keyword evidence="7" id="KW-1185">Reference proteome</keyword>
<dbReference type="InterPro" id="IPR034022">
    <property type="entry name" value="TNFRSF4_N"/>
</dbReference>
<feature type="compositionally biased region" description="Polar residues" evidence="2">
    <location>
        <begin position="184"/>
        <end position="197"/>
    </location>
</feature>